<dbReference type="GO" id="GO:0000981">
    <property type="term" value="F:DNA-binding transcription factor activity, RNA polymerase II-specific"/>
    <property type="evidence" value="ECO:0007669"/>
    <property type="project" value="InterPro"/>
</dbReference>
<dbReference type="RefSeq" id="XP_043000426.1">
    <property type="nucleotide sequence ID" value="XM_043144491.1"/>
</dbReference>
<dbReference type="Gene3D" id="4.10.240.10">
    <property type="entry name" value="Zn(2)-C6 fungal-type DNA-binding domain"/>
    <property type="match status" value="1"/>
</dbReference>
<sequence>MDRRYVPLRPWSPGASAKAPAFRLAESKRRRVGVNVACNDCRRKKIRCDGGRPTCTNCQGKKTSCEYRDEEGHLSKESKDLVVHVTQSLSRLPHAEQTKVLHELRNEMDAWKILSVLRQGTASGSEQQLAESTGETPTTESDPAAPDEWESQNPVAYPDVENSDAEPFYFQPPAASLSPTEGQDAAAGTSVYVARLTLSAASSSPRFPRAEKPPPPQLTAGPMASDEPAGSHGPTPMPMPMPMPMPIQWQAALSGDRDAGPEGGKPSYPPGLCDDRLCGLDIHRWTSVAMDSQLAARCISLYLETDHPLLGHFDPELFVAQLVSGDTEHCSSLLVTALLYWACQMYSAIDPQTDELALKCCAEAEKLWRAERDAGADSTLTLAATAFLSLGHLGQGRDHSVLTYLVEAAEMAGRMGLFTFQGQRSGRSVQTHSNVYGAAKTPYMYAAWGIFNWLTLMSLFYHRPGMICPTSPPRIAIPRGDVPNAKETLFGLDAETVPWVPAYMGDTFPYLCWFWTIASETSRLYDGDDGQLPPTWGPDRALAFAEFKYRELLAWTNSLPLQLMSNHHTQHHVQVMHIWLHATILDLFRPFVRDRSRHDQRFRTFASSHCTARAVRETSTARLKKLMVNYSRNYGCSNFTILWHTALIYVANAVLDDEPKHQDWYSYLVFCLYGYERLSHSWRVAKAITKGLLSMTLRKGDMSAVAARRILADLESNWPSRAPLGGIEAPFMLDLNRALSEPGTASVDYLAGQLEDNILLGDYTNVFGDN</sequence>
<keyword evidence="1" id="KW-0539">Nucleus</keyword>
<feature type="compositionally biased region" description="Pro residues" evidence="2">
    <location>
        <begin position="235"/>
        <end position="245"/>
    </location>
</feature>
<dbReference type="GeneID" id="66067771"/>
<dbReference type="InterPro" id="IPR053187">
    <property type="entry name" value="Notoamide_regulator"/>
</dbReference>
<dbReference type="OrthoDB" id="10261408at2759"/>
<dbReference type="InterPro" id="IPR001138">
    <property type="entry name" value="Zn2Cys6_DnaBD"/>
</dbReference>
<feature type="domain" description="Zn(2)-C6 fungal-type" evidence="3">
    <location>
        <begin position="37"/>
        <end position="67"/>
    </location>
</feature>
<evidence type="ECO:0000256" key="2">
    <source>
        <dbReference type="SAM" id="MobiDB-lite"/>
    </source>
</evidence>
<dbReference type="SUPFAM" id="SSF57701">
    <property type="entry name" value="Zn2/Cys6 DNA-binding domain"/>
    <property type="match status" value="1"/>
</dbReference>
<accession>A0A8E5HWC7</accession>
<dbReference type="KEGG" id="uvi:66067771"/>
<dbReference type="Pfam" id="PF00172">
    <property type="entry name" value="Zn_clus"/>
    <property type="match status" value="1"/>
</dbReference>
<gene>
    <name evidence="4" type="ORF">UV8b_06994</name>
</gene>
<proteinExistence type="predicted"/>
<dbReference type="PANTHER" id="PTHR47256">
    <property type="entry name" value="ZN(II)2CYS6 TRANSCRIPTION FACTOR (EUROFUNG)-RELATED"/>
    <property type="match status" value="1"/>
</dbReference>
<dbReference type="CDD" id="cd12148">
    <property type="entry name" value="fungal_TF_MHR"/>
    <property type="match status" value="1"/>
</dbReference>
<evidence type="ECO:0000259" key="3">
    <source>
        <dbReference type="PROSITE" id="PS50048"/>
    </source>
</evidence>
<evidence type="ECO:0000313" key="4">
    <source>
        <dbReference type="EMBL" id="QUC22753.1"/>
    </source>
</evidence>
<feature type="region of interest" description="Disordered" evidence="2">
    <location>
        <begin position="122"/>
        <end position="182"/>
    </location>
</feature>
<dbReference type="InterPro" id="IPR036864">
    <property type="entry name" value="Zn2-C6_fun-type_DNA-bd_sf"/>
</dbReference>
<dbReference type="PANTHER" id="PTHR47256:SF1">
    <property type="entry name" value="ZN(II)2CYS6 TRANSCRIPTION FACTOR (EUROFUNG)"/>
    <property type="match status" value="1"/>
</dbReference>
<feature type="region of interest" description="Disordered" evidence="2">
    <location>
        <begin position="202"/>
        <end position="245"/>
    </location>
</feature>
<feature type="compositionally biased region" description="Polar residues" evidence="2">
    <location>
        <begin position="122"/>
        <end position="141"/>
    </location>
</feature>
<evidence type="ECO:0000256" key="1">
    <source>
        <dbReference type="ARBA" id="ARBA00023242"/>
    </source>
</evidence>
<dbReference type="CDD" id="cd00067">
    <property type="entry name" value="GAL4"/>
    <property type="match status" value="1"/>
</dbReference>
<dbReference type="PROSITE" id="PS50048">
    <property type="entry name" value="ZN2_CY6_FUNGAL_2"/>
    <property type="match status" value="1"/>
</dbReference>
<dbReference type="PROSITE" id="PS00463">
    <property type="entry name" value="ZN2_CY6_FUNGAL_1"/>
    <property type="match status" value="1"/>
</dbReference>
<reference evidence="4" key="1">
    <citation type="submission" date="2020-03" db="EMBL/GenBank/DDBJ databases">
        <title>A mixture of massive structural variations and highly conserved coding sequences in Ustilaginoidea virens genome.</title>
        <authorList>
            <person name="Zhang K."/>
            <person name="Zhao Z."/>
            <person name="Zhang Z."/>
            <person name="Li Y."/>
            <person name="Hsiang T."/>
            <person name="Sun W."/>
        </authorList>
    </citation>
    <scope>NUCLEOTIDE SEQUENCE</scope>
    <source>
        <strain evidence="4">UV-8b</strain>
    </source>
</reference>
<dbReference type="SMART" id="SM00066">
    <property type="entry name" value="GAL4"/>
    <property type="match status" value="1"/>
</dbReference>
<evidence type="ECO:0000313" key="5">
    <source>
        <dbReference type="Proteomes" id="UP000027002"/>
    </source>
</evidence>
<keyword evidence="5" id="KW-1185">Reference proteome</keyword>
<dbReference type="Proteomes" id="UP000027002">
    <property type="component" value="Chromosome 5"/>
</dbReference>
<protein>
    <recommendedName>
        <fullName evidence="3">Zn(2)-C6 fungal-type domain-containing protein</fullName>
    </recommendedName>
</protein>
<dbReference type="EMBL" id="CP072757">
    <property type="protein sequence ID" value="QUC22753.1"/>
    <property type="molecule type" value="Genomic_DNA"/>
</dbReference>
<organism evidence="4 5">
    <name type="scientific">Ustilaginoidea virens</name>
    <name type="common">Rice false smut fungus</name>
    <name type="synonym">Villosiclava virens</name>
    <dbReference type="NCBI Taxonomy" id="1159556"/>
    <lineage>
        <taxon>Eukaryota</taxon>
        <taxon>Fungi</taxon>
        <taxon>Dikarya</taxon>
        <taxon>Ascomycota</taxon>
        <taxon>Pezizomycotina</taxon>
        <taxon>Sordariomycetes</taxon>
        <taxon>Hypocreomycetidae</taxon>
        <taxon>Hypocreales</taxon>
        <taxon>Clavicipitaceae</taxon>
        <taxon>Ustilaginoidea</taxon>
    </lineage>
</organism>
<dbReference type="AlphaFoldDB" id="A0A8E5HWC7"/>
<dbReference type="GO" id="GO:0008270">
    <property type="term" value="F:zinc ion binding"/>
    <property type="evidence" value="ECO:0007669"/>
    <property type="project" value="InterPro"/>
</dbReference>
<name>A0A8E5HWC7_USTVR</name>